<accession>G5BKC6</accession>
<protein>
    <submittedName>
        <fullName evidence="3">Spectrin alpha chain, brain</fullName>
    </submittedName>
</protein>
<dbReference type="InterPro" id="IPR002017">
    <property type="entry name" value="Spectrin_repeat"/>
</dbReference>
<dbReference type="PANTHER" id="PTHR11915">
    <property type="entry name" value="SPECTRIN/FILAMIN RELATED CYTOSKELETAL PROTEIN"/>
    <property type="match status" value="1"/>
</dbReference>
<evidence type="ECO:0000313" key="4">
    <source>
        <dbReference type="Proteomes" id="UP000006813"/>
    </source>
</evidence>
<dbReference type="Pfam" id="PF00435">
    <property type="entry name" value="Spectrin"/>
    <property type="match status" value="1"/>
</dbReference>
<organism evidence="3 4">
    <name type="scientific">Heterocephalus glaber</name>
    <name type="common">Naked mole rat</name>
    <dbReference type="NCBI Taxonomy" id="10181"/>
    <lineage>
        <taxon>Eukaryota</taxon>
        <taxon>Metazoa</taxon>
        <taxon>Chordata</taxon>
        <taxon>Craniata</taxon>
        <taxon>Vertebrata</taxon>
        <taxon>Euteleostomi</taxon>
        <taxon>Mammalia</taxon>
        <taxon>Eutheria</taxon>
        <taxon>Euarchontoglires</taxon>
        <taxon>Glires</taxon>
        <taxon>Rodentia</taxon>
        <taxon>Hystricomorpha</taxon>
        <taxon>Bathyergidae</taxon>
        <taxon>Heterocephalus</taxon>
    </lineage>
</organism>
<dbReference type="GO" id="GO:0005737">
    <property type="term" value="C:cytoplasm"/>
    <property type="evidence" value="ECO:0007669"/>
    <property type="project" value="UniProtKB-ARBA"/>
</dbReference>
<dbReference type="eggNOG" id="KOG0040">
    <property type="taxonomic scope" value="Eukaryota"/>
</dbReference>
<sequence>MELHRQWELLLEKMREKGIKLLQAQKLVQYLRECEDVMDWINDKEAIVTSEELGQDLEHVEVLQKKFEEFQTDLAAHEERVNEVNQFAAKLIQLCCGCLIVLNQFKAITFRGHFDFGKEPKVADPVSMVDEDTE</sequence>
<dbReference type="CDD" id="cd00176">
    <property type="entry name" value="SPEC"/>
    <property type="match status" value="1"/>
</dbReference>
<dbReference type="SUPFAM" id="SSF46966">
    <property type="entry name" value="Spectrin repeat"/>
    <property type="match status" value="1"/>
</dbReference>
<dbReference type="GO" id="GO:0043226">
    <property type="term" value="C:organelle"/>
    <property type="evidence" value="ECO:0007669"/>
    <property type="project" value="UniProtKB-ARBA"/>
</dbReference>
<dbReference type="STRING" id="10181.G5BKC6"/>
<dbReference type="GO" id="GO:0003779">
    <property type="term" value="F:actin binding"/>
    <property type="evidence" value="ECO:0007669"/>
    <property type="project" value="UniProtKB-KW"/>
</dbReference>
<dbReference type="InterPro" id="IPR018159">
    <property type="entry name" value="Spectrin/alpha-actinin"/>
</dbReference>
<evidence type="ECO:0000256" key="1">
    <source>
        <dbReference type="ARBA" id="ARBA00022737"/>
    </source>
</evidence>
<gene>
    <name evidence="3" type="ORF">GW7_14633</name>
</gene>
<proteinExistence type="predicted"/>
<evidence type="ECO:0000313" key="3">
    <source>
        <dbReference type="EMBL" id="EHB09727.1"/>
    </source>
</evidence>
<reference evidence="3 4" key="1">
    <citation type="journal article" date="2011" name="Nature">
        <title>Genome sequencing reveals insights into physiology and longevity of the naked mole rat.</title>
        <authorList>
            <person name="Kim E.B."/>
            <person name="Fang X."/>
            <person name="Fushan A.A."/>
            <person name="Huang Z."/>
            <person name="Lobanov A.V."/>
            <person name="Han L."/>
            <person name="Marino S.M."/>
            <person name="Sun X."/>
            <person name="Turanov A.A."/>
            <person name="Yang P."/>
            <person name="Yim S.H."/>
            <person name="Zhao X."/>
            <person name="Kasaikina M.V."/>
            <person name="Stoletzki N."/>
            <person name="Peng C."/>
            <person name="Polak P."/>
            <person name="Xiong Z."/>
            <person name="Kiezun A."/>
            <person name="Zhu Y."/>
            <person name="Chen Y."/>
            <person name="Kryukov G.V."/>
            <person name="Zhang Q."/>
            <person name="Peshkin L."/>
            <person name="Yang L."/>
            <person name="Bronson R.T."/>
            <person name="Buffenstein R."/>
            <person name="Wang B."/>
            <person name="Han C."/>
            <person name="Li Q."/>
            <person name="Chen L."/>
            <person name="Zhao W."/>
            <person name="Sunyaev S.R."/>
            <person name="Park T.J."/>
            <person name="Zhang G."/>
            <person name="Wang J."/>
            <person name="Gladyshev V.N."/>
        </authorList>
    </citation>
    <scope>NUCLEOTIDE SEQUENCE [LARGE SCALE GENOMIC DNA]</scope>
</reference>
<dbReference type="EMBL" id="JH170748">
    <property type="protein sequence ID" value="EHB09727.1"/>
    <property type="molecule type" value="Genomic_DNA"/>
</dbReference>
<keyword evidence="1" id="KW-0677">Repeat</keyword>
<dbReference type="InParanoid" id="G5BKC6"/>
<evidence type="ECO:0000256" key="2">
    <source>
        <dbReference type="ARBA" id="ARBA00023203"/>
    </source>
</evidence>
<keyword evidence="2" id="KW-0009">Actin-binding</keyword>
<dbReference type="SMART" id="SM00150">
    <property type="entry name" value="SPEC"/>
    <property type="match status" value="1"/>
</dbReference>
<name>G5BKC6_HETGA</name>
<dbReference type="AlphaFoldDB" id="G5BKC6"/>
<dbReference type="Gene3D" id="1.20.58.60">
    <property type="match status" value="1"/>
</dbReference>
<dbReference type="Proteomes" id="UP000006813">
    <property type="component" value="Unassembled WGS sequence"/>
</dbReference>